<feature type="compositionally biased region" description="Acidic residues" evidence="1">
    <location>
        <begin position="236"/>
        <end position="248"/>
    </location>
</feature>
<gene>
    <name evidence="2" type="ORF">EWM64_g8327</name>
</gene>
<keyword evidence="3" id="KW-1185">Reference proteome</keyword>
<dbReference type="EMBL" id="SFCI01001470">
    <property type="protein sequence ID" value="TFY75685.1"/>
    <property type="molecule type" value="Genomic_DNA"/>
</dbReference>
<protein>
    <submittedName>
        <fullName evidence="2">Uncharacterized protein</fullName>
    </submittedName>
</protein>
<dbReference type="Proteomes" id="UP000298061">
    <property type="component" value="Unassembled WGS sequence"/>
</dbReference>
<proteinExistence type="predicted"/>
<name>A0A4Y9ZM40_9AGAM</name>
<reference evidence="2 3" key="1">
    <citation type="submission" date="2019-02" db="EMBL/GenBank/DDBJ databases">
        <title>Genome sequencing of the rare red list fungi Hericium alpestre (H. flagellum).</title>
        <authorList>
            <person name="Buettner E."/>
            <person name="Kellner H."/>
        </authorList>
    </citation>
    <scope>NUCLEOTIDE SEQUENCE [LARGE SCALE GENOMIC DNA]</scope>
    <source>
        <strain evidence="2 3">DSM 108284</strain>
    </source>
</reference>
<dbReference type="OrthoDB" id="2798046at2759"/>
<sequence length="407" mass="45803">MTSLCEGFVSACSFLYKLIYTTTCLLLSFVFETPICGHKLFIGRISFLSVGNVSLSLPDSQHTISPATNIRFTSFSLHPRLPEFRTPTPPESEDQFRTPPPTFLTLNLRSALLTSSFSTVSTTHTTVHVLLYPTSWPHRTTGSPFVHTTLRGFRLRIFSSTHTPYNVQRLREALVGTIVFGEVLRFAEFRTKVQFGPDFIGHGQEMAGPGVEKMGMHDGDADGDGHNDMYGHAQDAEQDPDDDDDSIDGCDAGPLARDAPDSGHDDLFVTAHAASLHMDDLKGRVYAFDEVTACLRRTWGAYAHDTADALGKQSRGEYEMTAEGSRWVRMPMVALRDQPERWWRVWLANMRFVLLTLPYTLVTDPMLHVDLYVPDAHIRFDDFRIRDAELVRQGFEVAARTYAYMHA</sequence>
<comment type="caution">
    <text evidence="2">The sequence shown here is derived from an EMBL/GenBank/DDBJ whole genome shotgun (WGS) entry which is preliminary data.</text>
</comment>
<evidence type="ECO:0000256" key="1">
    <source>
        <dbReference type="SAM" id="MobiDB-lite"/>
    </source>
</evidence>
<feature type="compositionally biased region" description="Basic and acidic residues" evidence="1">
    <location>
        <begin position="214"/>
        <end position="229"/>
    </location>
</feature>
<organism evidence="2 3">
    <name type="scientific">Hericium alpestre</name>
    <dbReference type="NCBI Taxonomy" id="135208"/>
    <lineage>
        <taxon>Eukaryota</taxon>
        <taxon>Fungi</taxon>
        <taxon>Dikarya</taxon>
        <taxon>Basidiomycota</taxon>
        <taxon>Agaricomycotina</taxon>
        <taxon>Agaricomycetes</taxon>
        <taxon>Russulales</taxon>
        <taxon>Hericiaceae</taxon>
        <taxon>Hericium</taxon>
    </lineage>
</organism>
<accession>A0A4Y9ZM40</accession>
<feature type="region of interest" description="Disordered" evidence="1">
    <location>
        <begin position="212"/>
        <end position="261"/>
    </location>
</feature>
<dbReference type="AlphaFoldDB" id="A0A4Y9ZM40"/>
<evidence type="ECO:0000313" key="2">
    <source>
        <dbReference type="EMBL" id="TFY75685.1"/>
    </source>
</evidence>
<evidence type="ECO:0000313" key="3">
    <source>
        <dbReference type="Proteomes" id="UP000298061"/>
    </source>
</evidence>